<keyword evidence="2" id="KW-1185">Reference proteome</keyword>
<comment type="caution">
    <text evidence="1">The sequence shown here is derived from an EMBL/GenBank/DDBJ whole genome shotgun (WGS) entry which is preliminary data.</text>
</comment>
<dbReference type="AlphaFoldDB" id="A0A9N9LI68"/>
<sequence>MFIPAIENAVKALPLFTALQKPIFNAGYTHDSFSVQDEIPDGPFSLCEVSRATDLLAITSVSLSKRPVLMISLSSTSTASSRTVSNEMGPSNSPLTVALTVRNTDIRKALPELVPASTSVK</sequence>
<dbReference type="Proteomes" id="UP000701801">
    <property type="component" value="Unassembled WGS sequence"/>
</dbReference>
<protein>
    <submittedName>
        <fullName evidence="1">Uncharacterized protein</fullName>
    </submittedName>
</protein>
<proteinExistence type="predicted"/>
<reference evidence="1" key="1">
    <citation type="submission" date="2021-07" db="EMBL/GenBank/DDBJ databases">
        <authorList>
            <person name="Durling M."/>
        </authorList>
    </citation>
    <scope>NUCLEOTIDE SEQUENCE</scope>
</reference>
<dbReference type="EMBL" id="CAJVRM010000056">
    <property type="protein sequence ID" value="CAG8972804.1"/>
    <property type="molecule type" value="Genomic_DNA"/>
</dbReference>
<dbReference type="OrthoDB" id="5382272at2759"/>
<evidence type="ECO:0000313" key="1">
    <source>
        <dbReference type="EMBL" id="CAG8972804.1"/>
    </source>
</evidence>
<evidence type="ECO:0000313" key="2">
    <source>
        <dbReference type="Proteomes" id="UP000701801"/>
    </source>
</evidence>
<accession>A0A9N9LI68</accession>
<name>A0A9N9LI68_9HELO</name>
<gene>
    <name evidence="1" type="ORF">HYALB_00007729</name>
</gene>
<organism evidence="1 2">
    <name type="scientific">Hymenoscyphus albidus</name>
    <dbReference type="NCBI Taxonomy" id="595503"/>
    <lineage>
        <taxon>Eukaryota</taxon>
        <taxon>Fungi</taxon>
        <taxon>Dikarya</taxon>
        <taxon>Ascomycota</taxon>
        <taxon>Pezizomycotina</taxon>
        <taxon>Leotiomycetes</taxon>
        <taxon>Helotiales</taxon>
        <taxon>Helotiaceae</taxon>
        <taxon>Hymenoscyphus</taxon>
    </lineage>
</organism>